<reference evidence="4 5" key="1">
    <citation type="journal article" date="2015" name="Genome Biol. Evol.">
        <title>Comparative Genomics of a Bacterivorous Green Alga Reveals Evolutionary Causalities and Consequences of Phago-Mixotrophic Mode of Nutrition.</title>
        <authorList>
            <person name="Burns J.A."/>
            <person name="Paasch A."/>
            <person name="Narechania A."/>
            <person name="Kim E."/>
        </authorList>
    </citation>
    <scope>NUCLEOTIDE SEQUENCE [LARGE SCALE GENOMIC DNA]</scope>
    <source>
        <strain evidence="4 5">PLY_AMNH</strain>
    </source>
</reference>
<evidence type="ECO:0000313" key="5">
    <source>
        <dbReference type="Proteomes" id="UP001190700"/>
    </source>
</evidence>
<sequence>MGAIGAIAPVLFTTARTTCSLEKASPAHGSRRNATSRSSVLLRSRKHTPGRRGDRFSFAVRAAAESETAPSVSAIPPSLLSTVAPGTAPEPVYVASVQVPTARAPEQASTGYPPWMWVGVGVLISFGGLKLMEFMRSKQQDIQAMAMQQMMKTMMNQSGMPPPPGGMPGAMPNAPGGMPFGGAPFGQPIPTPPPPPAYTPPPTPAYDTTAQPAPSSTPADIPKETSKESTSTEKDAPADAVKEKKEKTAPKKSTVSMFEDIDPNAVEAKSDTVDSGFADSEIIDDTQNQFDPSQWAASGAWPPPPGGEMPPPPPGGMPGMTIEMFEKMIEDPTMQQMIYPYLPEGMRNPDTFKWMLQNPEYRAQLEQMLQNGPAAGMPGGMPNMPDMNSPEMKQQFEQLGMEPQDVMQKIMGDPQVASAFQNPRIQAAIMDVSQNPNNMYKYTGDQEVMDLLFKINNMFPNAGGPPGYPPPGQPGGF</sequence>
<feature type="region of interest" description="Disordered" evidence="2">
    <location>
        <begin position="22"/>
        <end position="53"/>
    </location>
</feature>
<feature type="compositionally biased region" description="Pro residues" evidence="2">
    <location>
        <begin position="301"/>
        <end position="312"/>
    </location>
</feature>
<dbReference type="Gene3D" id="1.10.260.100">
    <property type="match status" value="1"/>
</dbReference>
<dbReference type="GO" id="GO:0045037">
    <property type="term" value="P:protein import into chloroplast stroma"/>
    <property type="evidence" value="ECO:0007669"/>
    <property type="project" value="TreeGrafter"/>
</dbReference>
<feature type="compositionally biased region" description="Low complexity" evidence="2">
    <location>
        <begin position="205"/>
        <end position="214"/>
    </location>
</feature>
<feature type="compositionally biased region" description="Polar residues" evidence="2">
    <location>
        <begin position="32"/>
        <end position="41"/>
    </location>
</feature>
<feature type="domain" description="STI1" evidence="3">
    <location>
        <begin position="404"/>
        <end position="442"/>
    </location>
</feature>
<evidence type="ECO:0000313" key="4">
    <source>
        <dbReference type="EMBL" id="KAK3247644.1"/>
    </source>
</evidence>
<protein>
    <submittedName>
        <fullName evidence="4">Protein TIC 40, chloroplastic</fullName>
    </submittedName>
</protein>
<evidence type="ECO:0000259" key="3">
    <source>
        <dbReference type="SMART" id="SM00727"/>
    </source>
</evidence>
<feature type="compositionally biased region" description="Pro residues" evidence="2">
    <location>
        <begin position="187"/>
        <end position="204"/>
    </location>
</feature>
<dbReference type="PANTHER" id="PTHR47296:SF1">
    <property type="entry name" value="PROTEIN TIC 40, CHLOROPLASTIC"/>
    <property type="match status" value="1"/>
</dbReference>
<dbReference type="InterPro" id="IPR041243">
    <property type="entry name" value="STI1/HOP_DP"/>
</dbReference>
<proteinExistence type="predicted"/>
<feature type="domain" description="STI1" evidence="3">
    <location>
        <begin position="331"/>
        <end position="365"/>
    </location>
</feature>
<accession>A0AAE0F134</accession>
<evidence type="ECO:0000256" key="1">
    <source>
        <dbReference type="ARBA" id="ARBA00022737"/>
    </source>
</evidence>
<organism evidence="4 5">
    <name type="scientific">Cymbomonas tetramitiformis</name>
    <dbReference type="NCBI Taxonomy" id="36881"/>
    <lineage>
        <taxon>Eukaryota</taxon>
        <taxon>Viridiplantae</taxon>
        <taxon>Chlorophyta</taxon>
        <taxon>Pyramimonadophyceae</taxon>
        <taxon>Pyramimonadales</taxon>
        <taxon>Pyramimonadaceae</taxon>
        <taxon>Cymbomonas</taxon>
    </lineage>
</organism>
<keyword evidence="1" id="KW-0677">Repeat</keyword>
<gene>
    <name evidence="4" type="ORF">CYMTET_42861</name>
</gene>
<dbReference type="EMBL" id="LGRX02028777">
    <property type="protein sequence ID" value="KAK3247644.1"/>
    <property type="molecule type" value="Genomic_DNA"/>
</dbReference>
<keyword evidence="5" id="KW-1185">Reference proteome</keyword>
<feature type="compositionally biased region" description="Basic and acidic residues" evidence="2">
    <location>
        <begin position="221"/>
        <end position="249"/>
    </location>
</feature>
<dbReference type="SMART" id="SM00727">
    <property type="entry name" value="STI1"/>
    <property type="match status" value="2"/>
</dbReference>
<dbReference type="GO" id="GO:0009706">
    <property type="term" value="C:chloroplast inner membrane"/>
    <property type="evidence" value="ECO:0007669"/>
    <property type="project" value="TreeGrafter"/>
</dbReference>
<dbReference type="Proteomes" id="UP001190700">
    <property type="component" value="Unassembled WGS sequence"/>
</dbReference>
<dbReference type="GO" id="GO:0009658">
    <property type="term" value="P:chloroplast organization"/>
    <property type="evidence" value="ECO:0007669"/>
    <property type="project" value="TreeGrafter"/>
</dbReference>
<dbReference type="PANTHER" id="PTHR47296">
    <property type="entry name" value="PROTEIN TIC 40, CHLOROPLASTIC"/>
    <property type="match status" value="1"/>
</dbReference>
<dbReference type="GO" id="GO:0009535">
    <property type="term" value="C:chloroplast thylakoid membrane"/>
    <property type="evidence" value="ECO:0007669"/>
    <property type="project" value="TreeGrafter"/>
</dbReference>
<dbReference type="Pfam" id="PF17830">
    <property type="entry name" value="STI1-HOP_DP"/>
    <property type="match status" value="1"/>
</dbReference>
<feature type="region of interest" description="Disordered" evidence="2">
    <location>
        <begin position="292"/>
        <end position="312"/>
    </location>
</feature>
<comment type="caution">
    <text evidence="4">The sequence shown here is derived from an EMBL/GenBank/DDBJ whole genome shotgun (WGS) entry which is preliminary data.</text>
</comment>
<name>A0AAE0F134_9CHLO</name>
<dbReference type="InterPro" id="IPR006636">
    <property type="entry name" value="STI1_HS-bd"/>
</dbReference>
<dbReference type="AlphaFoldDB" id="A0AAE0F134"/>
<feature type="region of interest" description="Disordered" evidence="2">
    <location>
        <begin position="158"/>
        <end position="273"/>
    </location>
</feature>
<evidence type="ECO:0000256" key="2">
    <source>
        <dbReference type="SAM" id="MobiDB-lite"/>
    </source>
</evidence>